<evidence type="ECO:0000313" key="10">
    <source>
        <dbReference type="Proteomes" id="UP000283841"/>
    </source>
</evidence>
<dbReference type="Gene3D" id="3.30.1330.80">
    <property type="entry name" value="Hypothetical protein, similar to alpha- acetolactate decarboxylase, domain 2"/>
    <property type="match status" value="2"/>
</dbReference>
<comment type="caution">
    <text evidence="9">The sequence shown here is derived from an EMBL/GenBank/DDBJ whole genome shotgun (WGS) entry which is preliminary data.</text>
</comment>
<dbReference type="Proteomes" id="UP000283841">
    <property type="component" value="Unassembled WGS sequence"/>
</dbReference>
<evidence type="ECO:0000256" key="1">
    <source>
        <dbReference type="ARBA" id="ARBA00001784"/>
    </source>
</evidence>
<reference evidence="9 10" key="1">
    <citation type="journal article" date="2018" name="Front. Microbiol.">
        <title>Genomic and genetic insights into a cosmopolitan fungus, Paecilomyces variotii (Eurotiales).</title>
        <authorList>
            <person name="Urquhart A.S."/>
            <person name="Mondo S.J."/>
            <person name="Makela M.R."/>
            <person name="Hane J.K."/>
            <person name="Wiebenga A."/>
            <person name="He G."/>
            <person name="Mihaltcheva S."/>
            <person name="Pangilinan J."/>
            <person name="Lipzen A."/>
            <person name="Barry K."/>
            <person name="de Vries R.P."/>
            <person name="Grigoriev I.V."/>
            <person name="Idnurm A."/>
        </authorList>
    </citation>
    <scope>NUCLEOTIDE SEQUENCE [LARGE SCALE GENOMIC DNA]</scope>
    <source>
        <strain evidence="9 10">CBS 101075</strain>
    </source>
</reference>
<dbReference type="PANTHER" id="PTHR35524">
    <property type="entry name" value="ALPHA-ACETOLACTATE DECARBOXYLASE"/>
    <property type="match status" value="1"/>
</dbReference>
<dbReference type="AlphaFoldDB" id="A0A443HVG4"/>
<name>A0A443HVG4_BYSSP</name>
<evidence type="ECO:0000256" key="4">
    <source>
        <dbReference type="ARBA" id="ARBA00013204"/>
    </source>
</evidence>
<dbReference type="EC" id="4.1.1.5" evidence="4"/>
<dbReference type="GO" id="GO:0045151">
    <property type="term" value="P:acetoin biosynthetic process"/>
    <property type="evidence" value="ECO:0007669"/>
    <property type="project" value="UniProtKB-KW"/>
</dbReference>
<dbReference type="RefSeq" id="XP_028485396.1">
    <property type="nucleotide sequence ID" value="XM_028630619.1"/>
</dbReference>
<organism evidence="9 10">
    <name type="scientific">Byssochlamys spectabilis</name>
    <name type="common">Paecilomyces variotii</name>
    <dbReference type="NCBI Taxonomy" id="264951"/>
    <lineage>
        <taxon>Eukaryota</taxon>
        <taxon>Fungi</taxon>
        <taxon>Dikarya</taxon>
        <taxon>Ascomycota</taxon>
        <taxon>Pezizomycotina</taxon>
        <taxon>Eurotiomycetes</taxon>
        <taxon>Eurotiomycetidae</taxon>
        <taxon>Eurotiales</taxon>
        <taxon>Thermoascaceae</taxon>
        <taxon>Paecilomyces</taxon>
    </lineage>
</organism>
<evidence type="ECO:0000256" key="6">
    <source>
        <dbReference type="ARBA" id="ARBA00022793"/>
    </source>
</evidence>
<comment type="similarity">
    <text evidence="3">Belongs to the alpha-acetolactate decarboxylase family.</text>
</comment>
<evidence type="ECO:0000313" key="9">
    <source>
        <dbReference type="EMBL" id="RWQ95751.1"/>
    </source>
</evidence>
<dbReference type="NCBIfam" id="TIGR01252">
    <property type="entry name" value="acetolac_decarb"/>
    <property type="match status" value="1"/>
</dbReference>
<comment type="catalytic activity">
    <reaction evidence="1">
        <text>(2S)-2-acetolactate + H(+) = (R)-acetoin + CO2</text>
        <dbReference type="Rhea" id="RHEA:21580"/>
        <dbReference type="ChEBI" id="CHEBI:15378"/>
        <dbReference type="ChEBI" id="CHEBI:15686"/>
        <dbReference type="ChEBI" id="CHEBI:16526"/>
        <dbReference type="ChEBI" id="CHEBI:58476"/>
        <dbReference type="EC" id="4.1.1.5"/>
    </reaction>
</comment>
<gene>
    <name evidence="9" type="ORF">C8Q69DRAFT_467318</name>
</gene>
<dbReference type="PIRSF" id="PIRSF001332">
    <property type="entry name" value="Acetolac_decarb"/>
    <property type="match status" value="1"/>
</dbReference>
<keyword evidence="6" id="KW-0210">Decarboxylase</keyword>
<accession>A0A443HVG4</accession>
<dbReference type="STRING" id="264951.A0A443HVG4"/>
<sequence length="235" mass="26126">MEKNHIYQYSLLNALMDGVSETGISVSQFQQKGNQGLGTFSRMDGELLLLDGTVYKLRAGGDITVAPPDEQIPYGVCTNFVPDDTKQVVLADKTSIEEELEKFKPHTTNLFLSYRIKGHFKHIKARTVRGQEYKGQPLSELRDNQFVRDYENVDATVIGFRSPRSWQGFAVAGQHLHFISEDHKAGGHVLELSSDGEVSMSVAVASSIHIDLPRSDDFNEAKLTLDDAGIKRVEG</sequence>
<dbReference type="UniPathway" id="UPA00626">
    <property type="reaction ID" value="UER00678"/>
</dbReference>
<dbReference type="CDD" id="cd17299">
    <property type="entry name" value="acetolactate_decarboxylase"/>
    <property type="match status" value="1"/>
</dbReference>
<dbReference type="PANTHER" id="PTHR35524:SF1">
    <property type="entry name" value="ALPHA-ACETOLACTATE DECARBOXYLASE"/>
    <property type="match status" value="1"/>
</dbReference>
<dbReference type="SUPFAM" id="SSF117856">
    <property type="entry name" value="AF0104/ALDC/Ptd012-like"/>
    <property type="match status" value="1"/>
</dbReference>
<proteinExistence type="inferred from homology"/>
<dbReference type="Pfam" id="PF03306">
    <property type="entry name" value="AAL_decarboxy"/>
    <property type="match status" value="1"/>
</dbReference>
<dbReference type="GeneID" id="39599896"/>
<keyword evidence="8" id="KW-0456">Lyase</keyword>
<keyword evidence="7" id="KW-0005">Acetoin biosynthesis</keyword>
<dbReference type="VEuPathDB" id="FungiDB:C8Q69DRAFT_467318"/>
<evidence type="ECO:0000256" key="7">
    <source>
        <dbReference type="ARBA" id="ARBA00023061"/>
    </source>
</evidence>
<dbReference type="GO" id="GO:0047605">
    <property type="term" value="F:acetolactate decarboxylase activity"/>
    <property type="evidence" value="ECO:0007669"/>
    <property type="project" value="UniProtKB-EC"/>
</dbReference>
<dbReference type="InterPro" id="IPR005128">
    <property type="entry name" value="Acetolactate_a_deCO2ase"/>
</dbReference>
<evidence type="ECO:0000256" key="5">
    <source>
        <dbReference type="ARBA" id="ARBA00020164"/>
    </source>
</evidence>
<evidence type="ECO:0000256" key="2">
    <source>
        <dbReference type="ARBA" id="ARBA00005170"/>
    </source>
</evidence>
<keyword evidence="10" id="KW-1185">Reference proteome</keyword>
<protein>
    <recommendedName>
        <fullName evidence="5">Alpha-acetolactate decarboxylase</fullName>
        <ecNumber evidence="4">4.1.1.5</ecNumber>
    </recommendedName>
</protein>
<evidence type="ECO:0000256" key="3">
    <source>
        <dbReference type="ARBA" id="ARBA00007106"/>
    </source>
</evidence>
<dbReference type="EMBL" id="RCNU01000005">
    <property type="protein sequence ID" value="RWQ95751.1"/>
    <property type="molecule type" value="Genomic_DNA"/>
</dbReference>
<comment type="pathway">
    <text evidence="2">Polyol metabolism; (R,R)-butane-2,3-diol biosynthesis; (R,R)-butane-2,3-diol from pyruvate: step 2/3.</text>
</comment>
<evidence type="ECO:0000256" key="8">
    <source>
        <dbReference type="ARBA" id="ARBA00023239"/>
    </source>
</evidence>